<evidence type="ECO:0000256" key="1">
    <source>
        <dbReference type="SAM" id="Phobius"/>
    </source>
</evidence>
<evidence type="ECO:0000313" key="2">
    <source>
        <dbReference type="EMBL" id="EXM12647.1"/>
    </source>
</evidence>
<proteinExistence type="predicted"/>
<dbReference type="HOGENOM" id="CLU_3320087_0_0_1"/>
<name>X0KV28_FUSOX</name>
<gene>
    <name evidence="2" type="ORF">FOTG_18862</name>
</gene>
<accession>X0KV28</accession>
<protein>
    <submittedName>
        <fullName evidence="2">Uncharacterized protein</fullName>
    </submittedName>
</protein>
<organism evidence="2">
    <name type="scientific">Fusarium oxysporum f. sp. vasinfectum 25433</name>
    <dbReference type="NCBI Taxonomy" id="1089449"/>
    <lineage>
        <taxon>Eukaryota</taxon>
        <taxon>Fungi</taxon>
        <taxon>Dikarya</taxon>
        <taxon>Ascomycota</taxon>
        <taxon>Pezizomycotina</taxon>
        <taxon>Sordariomycetes</taxon>
        <taxon>Hypocreomycetidae</taxon>
        <taxon>Hypocreales</taxon>
        <taxon>Nectriaceae</taxon>
        <taxon>Fusarium</taxon>
        <taxon>Fusarium oxysporum species complex</taxon>
    </lineage>
</organism>
<dbReference type="Proteomes" id="UP000030701">
    <property type="component" value="Unassembled WGS sequence"/>
</dbReference>
<reference evidence="2" key="2">
    <citation type="submission" date="2012-05" db="EMBL/GenBank/DDBJ databases">
        <title>The Genome Annotation of Fusarium oxysporum Cotton.</title>
        <authorList>
            <consortium name="The Broad Institute Genomics Platform"/>
            <person name="Ma L.-J."/>
            <person name="Corby-Kistler H."/>
            <person name="Broz K."/>
            <person name="Gale L.R."/>
            <person name="Jonkers W."/>
            <person name="O'Donnell K."/>
            <person name="Ploetz R."/>
            <person name="Steinberg C."/>
            <person name="Schwartz D.C."/>
            <person name="VanEtten H."/>
            <person name="Zhou S."/>
            <person name="Young S.K."/>
            <person name="Zeng Q."/>
            <person name="Gargeya S."/>
            <person name="Fitzgerald M."/>
            <person name="Abouelleil A."/>
            <person name="Alvarado L."/>
            <person name="Chapman S.B."/>
            <person name="Gainer-Dewar J."/>
            <person name="Goldberg J."/>
            <person name="Griggs A."/>
            <person name="Gujja S."/>
            <person name="Hansen M."/>
            <person name="Howarth C."/>
            <person name="Imamovic A."/>
            <person name="Ireland A."/>
            <person name="Larimer J."/>
            <person name="McCowan C."/>
            <person name="Murphy C."/>
            <person name="Pearson M."/>
            <person name="Poon T.W."/>
            <person name="Priest M."/>
            <person name="Roberts A."/>
            <person name="Saif S."/>
            <person name="Shea T."/>
            <person name="Sykes S."/>
            <person name="Wortman J."/>
            <person name="Nusbaum C."/>
            <person name="Birren B."/>
        </authorList>
    </citation>
    <scope>NUCLEOTIDE SEQUENCE</scope>
    <source>
        <strain evidence="2">25433</strain>
    </source>
</reference>
<reference evidence="2" key="1">
    <citation type="submission" date="2011-11" db="EMBL/GenBank/DDBJ databases">
        <title>The Genome Sequence of Fusarium oxysporum Cotton.</title>
        <authorList>
            <consortium name="The Broad Institute Genome Sequencing Platform"/>
            <person name="Ma L.-J."/>
            <person name="Gale L.R."/>
            <person name="Schwartz D.C."/>
            <person name="Zhou S."/>
            <person name="Corby-Kistler H."/>
            <person name="Young S.K."/>
            <person name="Zeng Q."/>
            <person name="Gargeya S."/>
            <person name="Fitzgerald M."/>
            <person name="Haas B."/>
            <person name="Abouelleil A."/>
            <person name="Alvarado L."/>
            <person name="Arachchi H.M."/>
            <person name="Berlin A."/>
            <person name="Brown A."/>
            <person name="Chapman S.B."/>
            <person name="Chen Z."/>
            <person name="Dunbar C."/>
            <person name="Freedman E."/>
            <person name="Gearin G."/>
            <person name="Goldberg J."/>
            <person name="Griggs A."/>
            <person name="Gujja S."/>
            <person name="Heiman D."/>
            <person name="Howarth C."/>
            <person name="Larson L."/>
            <person name="Lui A."/>
            <person name="MacDonald P.J.P."/>
            <person name="Montmayeur A."/>
            <person name="Murphy C."/>
            <person name="Neiman D."/>
            <person name="Pearson M."/>
            <person name="Priest M."/>
            <person name="Roberts A."/>
            <person name="Saif S."/>
            <person name="Shea T."/>
            <person name="Shenoy N."/>
            <person name="Sisk P."/>
            <person name="Stolte C."/>
            <person name="Sykes S."/>
            <person name="Wortman J."/>
            <person name="Nusbaum C."/>
            <person name="Birren B."/>
        </authorList>
    </citation>
    <scope>NUCLEOTIDE SEQUENCE [LARGE SCALE GENOMIC DNA]</scope>
    <source>
        <strain evidence="2">25433</strain>
    </source>
</reference>
<dbReference type="AlphaFoldDB" id="X0KV28"/>
<keyword evidence="1" id="KW-1133">Transmembrane helix</keyword>
<dbReference type="EMBL" id="JH658247">
    <property type="protein sequence ID" value="EXM12647.1"/>
    <property type="molecule type" value="Genomic_DNA"/>
</dbReference>
<sequence length="39" mass="4516">MNEKQSCHSRHKSPFPAFSSVSFLTTFITFTSWLIHPAF</sequence>
<keyword evidence="1" id="KW-0812">Transmembrane</keyword>
<feature type="transmembrane region" description="Helical" evidence="1">
    <location>
        <begin position="15"/>
        <end position="35"/>
    </location>
</feature>
<keyword evidence="1" id="KW-0472">Membrane</keyword>